<dbReference type="OrthoDB" id="5432325at2"/>
<evidence type="ECO:0000256" key="1">
    <source>
        <dbReference type="SAM" id="MobiDB-lite"/>
    </source>
</evidence>
<keyword evidence="5" id="KW-1185">Reference proteome</keyword>
<evidence type="ECO:0000313" key="4">
    <source>
        <dbReference type="EMBL" id="RUO78159.1"/>
    </source>
</evidence>
<proteinExistence type="predicted"/>
<dbReference type="GO" id="GO:0015627">
    <property type="term" value="C:type II protein secretion system complex"/>
    <property type="evidence" value="ECO:0007669"/>
    <property type="project" value="InterPro"/>
</dbReference>
<dbReference type="InterPro" id="IPR032389">
    <property type="entry name" value="GspB_C"/>
</dbReference>
<gene>
    <name evidence="4" type="ORF">CWI84_10750</name>
</gene>
<keyword evidence="2" id="KW-0472">Membrane</keyword>
<evidence type="ECO:0000256" key="2">
    <source>
        <dbReference type="SAM" id="Phobius"/>
    </source>
</evidence>
<keyword evidence="2" id="KW-1133">Transmembrane helix</keyword>
<protein>
    <recommendedName>
        <fullName evidence="3">Type II secretion system protein GspB C-terminal domain-containing protein</fullName>
    </recommendedName>
</protein>
<name>A0A432ZJP8_9GAMM</name>
<keyword evidence="2" id="KW-0812">Transmembrane</keyword>
<dbReference type="Proteomes" id="UP000287996">
    <property type="component" value="Unassembled WGS sequence"/>
</dbReference>
<feature type="transmembrane region" description="Helical" evidence="2">
    <location>
        <begin position="37"/>
        <end position="57"/>
    </location>
</feature>
<dbReference type="Pfam" id="PF16537">
    <property type="entry name" value="T2SSB"/>
    <property type="match status" value="1"/>
</dbReference>
<sequence length="237" mass="26027">MSTLLKALRQQSSETMSSSLAQQYAGADRQRQRSRGFWFLFSVVAIVSLAAAIWLRLSFSAATTTLANSNVGAAEWGKATNLTTTITLPLWSAKASPTATKASADEQPQQSASESKPKRQALDLTSVSPDLLKRFQAAVEQTANTDDNAENGSEKLSVIPALSELSESFQRQVPRFAYQAHMYSSQANKRWIRLSGARLQEGDQWRGMDVVAIRPNEVVLSLQQQAFTVEALTDWQG</sequence>
<comment type="caution">
    <text evidence="4">The sequence shown here is derived from an EMBL/GenBank/DDBJ whole genome shotgun (WGS) entry which is preliminary data.</text>
</comment>
<dbReference type="RefSeq" id="WP_126842594.1">
    <property type="nucleotide sequence ID" value="NZ_PIQH01000011.1"/>
</dbReference>
<dbReference type="EMBL" id="PIQH01000011">
    <property type="protein sequence ID" value="RUO78159.1"/>
    <property type="molecule type" value="Genomic_DNA"/>
</dbReference>
<accession>A0A432ZJP8</accession>
<evidence type="ECO:0000313" key="5">
    <source>
        <dbReference type="Proteomes" id="UP000287996"/>
    </source>
</evidence>
<organism evidence="4 5">
    <name type="scientific">Idiomarina tyrosinivorans</name>
    <dbReference type="NCBI Taxonomy" id="1445662"/>
    <lineage>
        <taxon>Bacteria</taxon>
        <taxon>Pseudomonadati</taxon>
        <taxon>Pseudomonadota</taxon>
        <taxon>Gammaproteobacteria</taxon>
        <taxon>Alteromonadales</taxon>
        <taxon>Idiomarinaceae</taxon>
        <taxon>Idiomarina</taxon>
    </lineage>
</organism>
<feature type="region of interest" description="Disordered" evidence="1">
    <location>
        <begin position="97"/>
        <end position="120"/>
    </location>
</feature>
<reference evidence="4 5" key="1">
    <citation type="journal article" date="2011" name="Front. Microbiol.">
        <title>Genomic signatures of strain selection and enhancement in Bacillus atrophaeus var. globigii, a historical biowarfare simulant.</title>
        <authorList>
            <person name="Gibbons H.S."/>
            <person name="Broomall S.M."/>
            <person name="McNew L.A."/>
            <person name="Daligault H."/>
            <person name="Chapman C."/>
            <person name="Bruce D."/>
            <person name="Karavis M."/>
            <person name="Krepps M."/>
            <person name="McGregor P.A."/>
            <person name="Hong C."/>
            <person name="Park K.H."/>
            <person name="Akmal A."/>
            <person name="Feldman A."/>
            <person name="Lin J.S."/>
            <person name="Chang W.E."/>
            <person name="Higgs B.W."/>
            <person name="Demirev P."/>
            <person name="Lindquist J."/>
            <person name="Liem A."/>
            <person name="Fochler E."/>
            <person name="Read T.D."/>
            <person name="Tapia R."/>
            <person name="Johnson S."/>
            <person name="Bishop-Lilly K.A."/>
            <person name="Detter C."/>
            <person name="Han C."/>
            <person name="Sozhamannan S."/>
            <person name="Rosenzweig C.N."/>
            <person name="Skowronski E.W."/>
        </authorList>
    </citation>
    <scope>NUCLEOTIDE SEQUENCE [LARGE SCALE GENOMIC DNA]</scope>
    <source>
        <strain evidence="4 5">CC-PW-9</strain>
    </source>
</reference>
<evidence type="ECO:0000259" key="3">
    <source>
        <dbReference type="Pfam" id="PF16537"/>
    </source>
</evidence>
<feature type="domain" description="Type II secretion system protein GspB C-terminal" evidence="3">
    <location>
        <begin position="173"/>
        <end position="231"/>
    </location>
</feature>
<dbReference type="AlphaFoldDB" id="A0A432ZJP8"/>